<protein>
    <submittedName>
        <fullName evidence="1">Uncharacterized protein</fullName>
    </submittedName>
</protein>
<dbReference type="Proteomes" id="UP000009168">
    <property type="component" value="Unassembled WGS sequence"/>
</dbReference>
<dbReference type="EMBL" id="GG662656">
    <property type="protein sequence ID" value="EAR97872.2"/>
    <property type="molecule type" value="Genomic_DNA"/>
</dbReference>
<sequence length="618" mass="74704">MKNYYCEIIQYLYRIILKASKRQQEKDNKEKQKNRRKSYLLEKMKQFDFVQNQPKNEIIDQNLLKKHVGFLLKTDINMNEEQEQEIQNDSSHLELEQQKIKNVFKYLDYCSRQNSILFQYQQWYEEKSQNPPNKQEIIEFINKGLENFFTINIDSTKKISKHLDFRNQEIFDIAAKFKDQLFGDVIQKLMKKDNFTLKYDDKLKKLMQIYVTYLENGNLFNEQKDRVEKINNLLQDFKLDDKFVDIADRIIETLENPEDNSKRLKIEDFAIIQIFFKQAYRALYSNSKSDGIINGTLIQKDKFFYVCFMLGYAFLFSQKQQRIEDLMAGKKEKPQDVNISQEEKNDYFIKLNHFINSENFKKLDKYQKLQVLLQYNMFKKEYLFSEIEYTDNMKITTYVEVYLLGLNIIQQNIDKFEDLNHVDVLQKMVFQDIVNFQVQLGNIVSQINYNYLEKDGIIDNIIKSIPEIVQQNKYHIKTYNVPQMIKNFQRKAGIFFDISKQNEQTYIYPVIIPYLRFGSYEFDFTKKTKISYNIVQFLSLNPCCCTYWKNVQYNLILNDDILLQNKFERKHLILPYKLKFCSEGLFYNSFWKNVLTDRPIGVSDFYFFYHRKVLFRQN</sequence>
<evidence type="ECO:0000313" key="2">
    <source>
        <dbReference type="Proteomes" id="UP000009168"/>
    </source>
</evidence>
<keyword evidence="2" id="KW-1185">Reference proteome</keyword>
<dbReference type="InParanoid" id="I7M8D5"/>
<dbReference type="KEGG" id="tet:TTHERM_00277590"/>
<dbReference type="GeneID" id="7840358"/>
<evidence type="ECO:0000313" key="1">
    <source>
        <dbReference type="EMBL" id="EAR97872.2"/>
    </source>
</evidence>
<reference evidence="2" key="1">
    <citation type="journal article" date="2006" name="PLoS Biol.">
        <title>Macronuclear genome sequence of the ciliate Tetrahymena thermophila, a model eukaryote.</title>
        <authorList>
            <person name="Eisen J.A."/>
            <person name="Coyne R.S."/>
            <person name="Wu M."/>
            <person name="Wu D."/>
            <person name="Thiagarajan M."/>
            <person name="Wortman J.R."/>
            <person name="Badger J.H."/>
            <person name="Ren Q."/>
            <person name="Amedeo P."/>
            <person name="Jones K.M."/>
            <person name="Tallon L.J."/>
            <person name="Delcher A.L."/>
            <person name="Salzberg S.L."/>
            <person name="Silva J.C."/>
            <person name="Haas B.J."/>
            <person name="Majoros W.H."/>
            <person name="Farzad M."/>
            <person name="Carlton J.M."/>
            <person name="Smith R.K. Jr."/>
            <person name="Garg J."/>
            <person name="Pearlman R.E."/>
            <person name="Karrer K.M."/>
            <person name="Sun L."/>
            <person name="Manning G."/>
            <person name="Elde N.C."/>
            <person name="Turkewitz A.P."/>
            <person name="Asai D.J."/>
            <person name="Wilkes D.E."/>
            <person name="Wang Y."/>
            <person name="Cai H."/>
            <person name="Collins K."/>
            <person name="Stewart B.A."/>
            <person name="Lee S.R."/>
            <person name="Wilamowska K."/>
            <person name="Weinberg Z."/>
            <person name="Ruzzo W.L."/>
            <person name="Wloga D."/>
            <person name="Gaertig J."/>
            <person name="Frankel J."/>
            <person name="Tsao C.-C."/>
            <person name="Gorovsky M.A."/>
            <person name="Keeling P.J."/>
            <person name="Waller R.F."/>
            <person name="Patron N.J."/>
            <person name="Cherry J.M."/>
            <person name="Stover N.A."/>
            <person name="Krieger C.J."/>
            <person name="del Toro C."/>
            <person name="Ryder H.F."/>
            <person name="Williamson S.C."/>
            <person name="Barbeau R.A."/>
            <person name="Hamilton E.P."/>
            <person name="Orias E."/>
        </authorList>
    </citation>
    <scope>NUCLEOTIDE SEQUENCE [LARGE SCALE GENOMIC DNA]</scope>
    <source>
        <strain evidence="2">SB210</strain>
    </source>
</reference>
<proteinExistence type="predicted"/>
<gene>
    <name evidence="1" type="ORF">TTHERM_00277590</name>
</gene>
<dbReference type="RefSeq" id="XP_001018117.2">
    <property type="nucleotide sequence ID" value="XM_001018117.2"/>
</dbReference>
<accession>I7M8D5</accession>
<organism evidence="1 2">
    <name type="scientific">Tetrahymena thermophila (strain SB210)</name>
    <dbReference type="NCBI Taxonomy" id="312017"/>
    <lineage>
        <taxon>Eukaryota</taxon>
        <taxon>Sar</taxon>
        <taxon>Alveolata</taxon>
        <taxon>Ciliophora</taxon>
        <taxon>Intramacronucleata</taxon>
        <taxon>Oligohymenophorea</taxon>
        <taxon>Hymenostomatida</taxon>
        <taxon>Tetrahymenina</taxon>
        <taxon>Tetrahymenidae</taxon>
        <taxon>Tetrahymena</taxon>
    </lineage>
</organism>
<dbReference type="AlphaFoldDB" id="I7M8D5"/>
<name>I7M8D5_TETTS</name>